<protein>
    <submittedName>
        <fullName evidence="2">Uncharacterized protein</fullName>
    </submittedName>
</protein>
<feature type="compositionally biased region" description="Basic residues" evidence="1">
    <location>
        <begin position="163"/>
        <end position="172"/>
    </location>
</feature>
<keyword evidence="3" id="KW-1185">Reference proteome</keyword>
<dbReference type="EMBL" id="KQ241772">
    <property type="protein sequence ID" value="KNC84325.1"/>
    <property type="molecule type" value="Genomic_DNA"/>
</dbReference>
<feature type="region of interest" description="Disordered" evidence="1">
    <location>
        <begin position="158"/>
        <end position="185"/>
    </location>
</feature>
<dbReference type="RefSeq" id="XP_014158227.1">
    <property type="nucleotide sequence ID" value="XM_014302752.1"/>
</dbReference>
<evidence type="ECO:0000256" key="1">
    <source>
        <dbReference type="SAM" id="MobiDB-lite"/>
    </source>
</evidence>
<dbReference type="GeneID" id="25903953"/>
<proteinExistence type="predicted"/>
<gene>
    <name evidence="2" type="ORF">SARC_03449</name>
</gene>
<reference evidence="2 3" key="1">
    <citation type="submission" date="2011-02" db="EMBL/GenBank/DDBJ databases">
        <title>The Genome Sequence of Sphaeroforma arctica JP610.</title>
        <authorList>
            <consortium name="The Broad Institute Genome Sequencing Platform"/>
            <person name="Russ C."/>
            <person name="Cuomo C."/>
            <person name="Young S.K."/>
            <person name="Zeng Q."/>
            <person name="Gargeya S."/>
            <person name="Alvarado L."/>
            <person name="Berlin A."/>
            <person name="Chapman S.B."/>
            <person name="Chen Z."/>
            <person name="Freedman E."/>
            <person name="Gellesch M."/>
            <person name="Goldberg J."/>
            <person name="Griggs A."/>
            <person name="Gujja S."/>
            <person name="Heilman E."/>
            <person name="Heiman D."/>
            <person name="Howarth C."/>
            <person name="Mehta T."/>
            <person name="Neiman D."/>
            <person name="Pearson M."/>
            <person name="Roberts A."/>
            <person name="Saif S."/>
            <person name="Shea T."/>
            <person name="Shenoy N."/>
            <person name="Sisk P."/>
            <person name="Stolte C."/>
            <person name="Sykes S."/>
            <person name="White J."/>
            <person name="Yandava C."/>
            <person name="Burger G."/>
            <person name="Gray M.W."/>
            <person name="Holland P.W.H."/>
            <person name="King N."/>
            <person name="Lang F.B.F."/>
            <person name="Roger A.J."/>
            <person name="Ruiz-Trillo I."/>
            <person name="Haas B."/>
            <person name="Nusbaum C."/>
            <person name="Birren B."/>
        </authorList>
    </citation>
    <scope>NUCLEOTIDE SEQUENCE [LARGE SCALE GENOMIC DNA]</scope>
    <source>
        <strain evidence="2 3">JP610</strain>
    </source>
</reference>
<evidence type="ECO:0000313" key="2">
    <source>
        <dbReference type="EMBL" id="KNC84325.1"/>
    </source>
</evidence>
<evidence type="ECO:0000313" key="3">
    <source>
        <dbReference type="Proteomes" id="UP000054560"/>
    </source>
</evidence>
<accession>A0A0L0G5M3</accession>
<organism evidence="2 3">
    <name type="scientific">Sphaeroforma arctica JP610</name>
    <dbReference type="NCBI Taxonomy" id="667725"/>
    <lineage>
        <taxon>Eukaryota</taxon>
        <taxon>Ichthyosporea</taxon>
        <taxon>Ichthyophonida</taxon>
        <taxon>Sphaeroforma</taxon>
    </lineage>
</organism>
<dbReference type="AlphaFoldDB" id="A0A0L0G5M3"/>
<dbReference type="Proteomes" id="UP000054560">
    <property type="component" value="Unassembled WGS sequence"/>
</dbReference>
<sequence length="185" mass="21081">MARNSDSTVLTANYIGPFKISVSDKKSGTYEVNNVDGSSAIRIGSHRIPTTEIILRRTREAATPLMSYEFKKILGKYKHENMTYYTTEFADGAQYDLLPSVFDDPDVLKAFNKKFRKRLHKNKADAEAVLHTNKRPDVVTVYPQTLFIPSFQEHGMYVPPNGTKKRPIHHRGPQGPQLKRSRVTE</sequence>
<name>A0A0L0G5M3_9EUKA</name>